<dbReference type="PROSITE" id="PS51294">
    <property type="entry name" value="HTH_MYB"/>
    <property type="match status" value="1"/>
</dbReference>
<organism evidence="3 4">
    <name type="scientific">Tetracentron sinense</name>
    <name type="common">Spur-leaf</name>
    <dbReference type="NCBI Taxonomy" id="13715"/>
    <lineage>
        <taxon>Eukaryota</taxon>
        <taxon>Viridiplantae</taxon>
        <taxon>Streptophyta</taxon>
        <taxon>Embryophyta</taxon>
        <taxon>Tracheophyta</taxon>
        <taxon>Spermatophyta</taxon>
        <taxon>Magnoliopsida</taxon>
        <taxon>Trochodendrales</taxon>
        <taxon>Trochodendraceae</taxon>
        <taxon>Tetracentron</taxon>
    </lineage>
</organism>
<feature type="region of interest" description="Disordered" evidence="1">
    <location>
        <begin position="1"/>
        <end position="20"/>
    </location>
</feature>
<feature type="compositionally biased region" description="Basic and acidic residues" evidence="1">
    <location>
        <begin position="1"/>
        <end position="13"/>
    </location>
</feature>
<evidence type="ECO:0000256" key="1">
    <source>
        <dbReference type="SAM" id="MobiDB-lite"/>
    </source>
</evidence>
<evidence type="ECO:0000259" key="2">
    <source>
        <dbReference type="PROSITE" id="PS51294"/>
    </source>
</evidence>
<reference evidence="3 4" key="1">
    <citation type="submission" date="2020-04" db="EMBL/GenBank/DDBJ databases">
        <title>Plant Genome Project.</title>
        <authorList>
            <person name="Zhang R.-G."/>
        </authorList>
    </citation>
    <scope>NUCLEOTIDE SEQUENCE [LARGE SCALE GENOMIC DNA]</scope>
    <source>
        <strain evidence="3">YNK0</strain>
        <tissue evidence="3">Leaf</tissue>
    </source>
</reference>
<name>A0A834YFT4_TETSI</name>
<dbReference type="Proteomes" id="UP000655225">
    <property type="component" value="Unassembled WGS sequence"/>
</dbReference>
<sequence>MMERSPGCDDNGLKKGPWTPDEDDRLRDYIQIHGLANLPQLLAAANLSNLMSPWDNALRLQADATQLAKIQVLHNLLQIMNTSALPNMEAINLLGSAPFRDNQLNEYLGSNSQFEGLLNGLHGFYPNPTQIPSNFTNFGAPSDYQAIANSNVCFEGGPTPDVLNSNNHHFSGSYSDPTPITPIPALISASPEYSMVNQMESKINPTDISTHSTTSTTFEAWGELMDDDANESYWKDIL</sequence>
<keyword evidence="4" id="KW-1185">Reference proteome</keyword>
<dbReference type="InterPro" id="IPR017930">
    <property type="entry name" value="Myb_dom"/>
</dbReference>
<feature type="domain" description="HTH myb-type" evidence="2">
    <location>
        <begin position="10"/>
        <end position="34"/>
    </location>
</feature>
<comment type="caution">
    <text evidence="3">The sequence shown here is derived from an EMBL/GenBank/DDBJ whole genome shotgun (WGS) entry which is preliminary data.</text>
</comment>
<dbReference type="OrthoDB" id="2143914at2759"/>
<proteinExistence type="predicted"/>
<dbReference type="InterPro" id="IPR009057">
    <property type="entry name" value="Homeodomain-like_sf"/>
</dbReference>
<dbReference type="SUPFAM" id="SSF46689">
    <property type="entry name" value="Homeodomain-like"/>
    <property type="match status" value="1"/>
</dbReference>
<dbReference type="EMBL" id="JABCRI010000022">
    <property type="protein sequence ID" value="KAF8379052.1"/>
    <property type="molecule type" value="Genomic_DNA"/>
</dbReference>
<dbReference type="OMA" id="AQWLHSM"/>
<dbReference type="Gene3D" id="1.10.10.60">
    <property type="entry name" value="Homeodomain-like"/>
    <property type="match status" value="1"/>
</dbReference>
<dbReference type="AlphaFoldDB" id="A0A834YFT4"/>
<accession>A0A834YFT4</accession>
<protein>
    <recommendedName>
        <fullName evidence="2">HTH myb-type domain-containing protein</fullName>
    </recommendedName>
</protein>
<evidence type="ECO:0000313" key="3">
    <source>
        <dbReference type="EMBL" id="KAF8379052.1"/>
    </source>
</evidence>
<gene>
    <name evidence="3" type="ORF">HHK36_028479</name>
</gene>
<evidence type="ECO:0000313" key="4">
    <source>
        <dbReference type="Proteomes" id="UP000655225"/>
    </source>
</evidence>